<keyword evidence="3 6" id="KW-0560">Oxidoreductase</keyword>
<evidence type="ECO:0000256" key="5">
    <source>
        <dbReference type="PIRSR" id="PIRSR637944-1"/>
    </source>
</evidence>
<dbReference type="AlphaFoldDB" id="A0A1M7YQ18"/>
<evidence type="ECO:0000313" key="8">
    <source>
        <dbReference type="EMBL" id="SHO54732.1"/>
    </source>
</evidence>
<evidence type="ECO:0000259" key="7">
    <source>
        <dbReference type="PROSITE" id="PS51352"/>
    </source>
</evidence>
<comment type="function">
    <text evidence="6">Thiol-specific peroxidase that catalyzes the reduction of hydrogen peroxide and organic hydroperoxides to water and alcohols, respectively. Plays a role in cell protection against oxidative stress by detoxifying peroxides.</text>
</comment>
<dbReference type="OrthoDB" id="9800621at2"/>
<dbReference type="InterPro" id="IPR013740">
    <property type="entry name" value="Redoxin"/>
</dbReference>
<keyword evidence="1 6" id="KW-0575">Peroxidase</keyword>
<sequence>MIEQGKKLPEATLSYLTADGMQNHQVSELFAGKKVVLFAVPGAFTPTCSEAHLPGYVVLADQIKAKGVDLIACVAVNDAFVMKAWGETQNASELMMLADGDGSFTKALGLEMDTATFGGIRSQRYAMIVEDGVVTTLNVEEGKLFEASKAETILALL</sequence>
<dbReference type="PANTHER" id="PTHR10430">
    <property type="entry name" value="PEROXIREDOXIN"/>
    <property type="match status" value="1"/>
</dbReference>
<evidence type="ECO:0000313" key="9">
    <source>
        <dbReference type="Proteomes" id="UP000184600"/>
    </source>
</evidence>
<feature type="domain" description="Thioredoxin" evidence="7">
    <location>
        <begin position="2"/>
        <end position="157"/>
    </location>
</feature>
<dbReference type="GO" id="GO:0042744">
    <property type="term" value="P:hydrogen peroxide catabolic process"/>
    <property type="evidence" value="ECO:0007669"/>
    <property type="project" value="TreeGrafter"/>
</dbReference>
<evidence type="ECO:0000256" key="1">
    <source>
        <dbReference type="ARBA" id="ARBA00022559"/>
    </source>
</evidence>
<dbReference type="EC" id="1.11.1.27" evidence="6"/>
<keyword evidence="9" id="KW-1185">Reference proteome</keyword>
<organism evidence="8 9">
    <name type="scientific">Vibrio quintilis</name>
    <dbReference type="NCBI Taxonomy" id="1117707"/>
    <lineage>
        <taxon>Bacteria</taxon>
        <taxon>Pseudomonadati</taxon>
        <taxon>Pseudomonadota</taxon>
        <taxon>Gammaproteobacteria</taxon>
        <taxon>Vibrionales</taxon>
        <taxon>Vibrionaceae</taxon>
        <taxon>Vibrio</taxon>
    </lineage>
</organism>
<comment type="similarity">
    <text evidence="6">Belongs to the peroxiredoxin family. Prx5 subfamily.</text>
</comment>
<dbReference type="SUPFAM" id="SSF52833">
    <property type="entry name" value="Thioredoxin-like"/>
    <property type="match status" value="1"/>
</dbReference>
<dbReference type="Pfam" id="PF08534">
    <property type="entry name" value="Redoxin"/>
    <property type="match status" value="1"/>
</dbReference>
<dbReference type="InterPro" id="IPR013766">
    <property type="entry name" value="Thioredoxin_domain"/>
</dbReference>
<keyword evidence="4 6" id="KW-0676">Redox-active center</keyword>
<evidence type="ECO:0000256" key="4">
    <source>
        <dbReference type="ARBA" id="ARBA00023284"/>
    </source>
</evidence>
<dbReference type="GO" id="GO:0005737">
    <property type="term" value="C:cytoplasm"/>
    <property type="evidence" value="ECO:0007669"/>
    <property type="project" value="TreeGrafter"/>
</dbReference>
<proteinExistence type="inferred from homology"/>
<dbReference type="PANTHER" id="PTHR10430:SF16">
    <property type="entry name" value="PEROXIREDOXIN-5, MITOCHONDRIAL"/>
    <property type="match status" value="1"/>
</dbReference>
<dbReference type="GO" id="GO:0034599">
    <property type="term" value="P:cellular response to oxidative stress"/>
    <property type="evidence" value="ECO:0007669"/>
    <property type="project" value="InterPro"/>
</dbReference>
<dbReference type="Proteomes" id="UP000184600">
    <property type="component" value="Unassembled WGS sequence"/>
</dbReference>
<evidence type="ECO:0000256" key="2">
    <source>
        <dbReference type="ARBA" id="ARBA00022862"/>
    </source>
</evidence>
<dbReference type="CDD" id="cd03013">
    <property type="entry name" value="PRX5_like"/>
    <property type="match status" value="1"/>
</dbReference>
<keyword evidence="2 6" id="KW-0049">Antioxidant</keyword>
<dbReference type="STRING" id="1117707.VQ7734_00450"/>
<comment type="catalytic activity">
    <reaction evidence="6">
        <text>a hydroperoxide + 2 glutathione = an alcohol + glutathione disulfide + H2O</text>
        <dbReference type="Rhea" id="RHEA:62632"/>
        <dbReference type="ChEBI" id="CHEBI:15377"/>
        <dbReference type="ChEBI" id="CHEBI:30879"/>
        <dbReference type="ChEBI" id="CHEBI:35924"/>
        <dbReference type="ChEBI" id="CHEBI:57925"/>
        <dbReference type="ChEBI" id="CHEBI:58297"/>
        <dbReference type="EC" id="1.11.1.27"/>
    </reaction>
</comment>
<feature type="active site" description="Cysteine sulfenic acid (-SOH) intermediate" evidence="5">
    <location>
        <position position="48"/>
    </location>
</feature>
<dbReference type="GO" id="GO:0008379">
    <property type="term" value="F:thioredoxin peroxidase activity"/>
    <property type="evidence" value="ECO:0007669"/>
    <property type="project" value="InterPro"/>
</dbReference>
<dbReference type="EMBL" id="FRFG01000007">
    <property type="protein sequence ID" value="SHO54732.1"/>
    <property type="molecule type" value="Genomic_DNA"/>
</dbReference>
<dbReference type="GO" id="GO:0045454">
    <property type="term" value="P:cell redox homeostasis"/>
    <property type="evidence" value="ECO:0007669"/>
    <property type="project" value="TreeGrafter"/>
</dbReference>
<dbReference type="PROSITE" id="PS51352">
    <property type="entry name" value="THIOREDOXIN_2"/>
    <property type="match status" value="1"/>
</dbReference>
<accession>A0A1M7YQ18</accession>
<gene>
    <name evidence="8" type="primary">garA</name>
    <name evidence="8" type="ORF">VQ7734_00450</name>
</gene>
<evidence type="ECO:0000256" key="6">
    <source>
        <dbReference type="RuleBase" id="RU366011"/>
    </source>
</evidence>
<dbReference type="InterPro" id="IPR037944">
    <property type="entry name" value="PRX5-like"/>
</dbReference>
<dbReference type="Gene3D" id="3.40.30.10">
    <property type="entry name" value="Glutaredoxin"/>
    <property type="match status" value="1"/>
</dbReference>
<reference evidence="9" key="1">
    <citation type="submission" date="2016-12" db="EMBL/GenBank/DDBJ databases">
        <authorList>
            <person name="Rodrigo-Torres L."/>
            <person name="Arahal R.D."/>
            <person name="Lucena T."/>
        </authorList>
    </citation>
    <scope>NUCLEOTIDE SEQUENCE [LARGE SCALE GENOMIC DNA]</scope>
</reference>
<protein>
    <recommendedName>
        <fullName evidence="6">Glutathione-dependent peroxiredoxin</fullName>
        <ecNumber evidence="6">1.11.1.27</ecNumber>
    </recommendedName>
</protein>
<dbReference type="InterPro" id="IPR036249">
    <property type="entry name" value="Thioredoxin-like_sf"/>
</dbReference>
<dbReference type="FunFam" id="3.40.30.10:FF:000020">
    <property type="entry name" value="Peroxiredoxin"/>
    <property type="match status" value="1"/>
</dbReference>
<dbReference type="RefSeq" id="WP_073579643.1">
    <property type="nucleotide sequence ID" value="NZ_AP024897.1"/>
</dbReference>
<name>A0A1M7YQ18_9VIBR</name>
<evidence type="ECO:0000256" key="3">
    <source>
        <dbReference type="ARBA" id="ARBA00023002"/>
    </source>
</evidence>